<dbReference type="GO" id="GO:0009044">
    <property type="term" value="F:xylan 1,4-beta-xylosidase activity"/>
    <property type="evidence" value="ECO:0007669"/>
    <property type="project" value="InterPro"/>
</dbReference>
<dbReference type="Pfam" id="PF14310">
    <property type="entry name" value="Fn3-like"/>
    <property type="match status" value="1"/>
</dbReference>
<dbReference type="InterPro" id="IPR017853">
    <property type="entry name" value="GH"/>
</dbReference>
<dbReference type="Gene3D" id="3.40.50.1700">
    <property type="entry name" value="Glycoside hydrolase family 3 C-terminal domain"/>
    <property type="match status" value="2"/>
</dbReference>
<dbReference type="AlphaFoldDB" id="A0A6I2L6Z4"/>
<dbReference type="GO" id="GO:0045493">
    <property type="term" value="P:xylan catabolic process"/>
    <property type="evidence" value="ECO:0007669"/>
    <property type="project" value="InterPro"/>
</dbReference>
<comment type="similarity">
    <text evidence="1">Belongs to the glycosyl hydrolase 3 family.</text>
</comment>
<proteinExistence type="inferred from homology"/>
<evidence type="ECO:0000256" key="2">
    <source>
        <dbReference type="ARBA" id="ARBA00022729"/>
    </source>
</evidence>
<keyword evidence="3 6" id="KW-0378">Hydrolase</keyword>
<comment type="caution">
    <text evidence="6">The sequence shown here is derived from an EMBL/GenBank/DDBJ whole genome shotgun (WGS) entry which is preliminary data.</text>
</comment>
<dbReference type="InterPro" id="IPR026891">
    <property type="entry name" value="Fn3-like"/>
</dbReference>
<evidence type="ECO:0000259" key="5">
    <source>
        <dbReference type="SMART" id="SM01217"/>
    </source>
</evidence>
<dbReference type="Pfam" id="PF01915">
    <property type="entry name" value="Glyco_hydro_3_C"/>
    <property type="match status" value="1"/>
</dbReference>
<dbReference type="InterPro" id="IPR036881">
    <property type="entry name" value="Glyco_hydro_3_C_sf"/>
</dbReference>
<dbReference type="PRINTS" id="PR00133">
    <property type="entry name" value="GLHYDRLASE3"/>
</dbReference>
<dbReference type="InterPro" id="IPR044993">
    <property type="entry name" value="BXL"/>
</dbReference>
<feature type="signal peptide" evidence="4">
    <location>
        <begin position="1"/>
        <end position="23"/>
    </location>
</feature>
<dbReference type="Proteomes" id="UP000433309">
    <property type="component" value="Unassembled WGS sequence"/>
</dbReference>
<name>A0A6I2L6Z4_9BURK</name>
<reference evidence="6 7" key="1">
    <citation type="submission" date="2019-11" db="EMBL/GenBank/DDBJ databases">
        <title>Novel species isolated from a subtropical stream in China.</title>
        <authorList>
            <person name="Lu H."/>
        </authorList>
    </citation>
    <scope>NUCLEOTIDE SEQUENCE [LARGE SCALE GENOMIC DNA]</scope>
    <source>
        <strain evidence="6 7">FT80W</strain>
    </source>
</reference>
<dbReference type="SMART" id="SM01217">
    <property type="entry name" value="Fn3_like"/>
    <property type="match status" value="1"/>
</dbReference>
<feature type="domain" description="Fibronectin type III-like" evidence="5">
    <location>
        <begin position="790"/>
        <end position="858"/>
    </location>
</feature>
<dbReference type="GO" id="GO:0031222">
    <property type="term" value="P:arabinan catabolic process"/>
    <property type="evidence" value="ECO:0007669"/>
    <property type="project" value="TreeGrafter"/>
</dbReference>
<dbReference type="SUPFAM" id="SSF56988">
    <property type="entry name" value="Anthrax protective antigen"/>
    <property type="match status" value="1"/>
</dbReference>
<dbReference type="InterPro" id="IPR011658">
    <property type="entry name" value="PA14_dom"/>
</dbReference>
<dbReference type="SUPFAM" id="SSF52279">
    <property type="entry name" value="Beta-D-glucan exohydrolase, C-terminal domain"/>
    <property type="match status" value="1"/>
</dbReference>
<dbReference type="InterPro" id="IPR002772">
    <property type="entry name" value="Glyco_hydro_3_C"/>
</dbReference>
<evidence type="ECO:0000313" key="7">
    <source>
        <dbReference type="Proteomes" id="UP000433309"/>
    </source>
</evidence>
<accession>A0A6I2L6Z4</accession>
<keyword evidence="2 4" id="KW-0732">Signal</keyword>
<dbReference type="PANTHER" id="PTHR42721">
    <property type="entry name" value="SUGAR HYDROLASE-RELATED"/>
    <property type="match status" value="1"/>
</dbReference>
<evidence type="ECO:0000256" key="3">
    <source>
        <dbReference type="ARBA" id="ARBA00022801"/>
    </source>
</evidence>
<dbReference type="SUPFAM" id="SSF51445">
    <property type="entry name" value="(Trans)glycosidases"/>
    <property type="match status" value="1"/>
</dbReference>
<dbReference type="GO" id="GO:0046556">
    <property type="term" value="F:alpha-L-arabinofuranosidase activity"/>
    <property type="evidence" value="ECO:0007669"/>
    <property type="project" value="TreeGrafter"/>
</dbReference>
<dbReference type="Pfam" id="PF00933">
    <property type="entry name" value="Glyco_hydro_3"/>
    <property type="match status" value="1"/>
</dbReference>
<dbReference type="RefSeq" id="WP_154382789.1">
    <property type="nucleotide sequence ID" value="NZ_WKJK01000020.1"/>
</dbReference>
<organism evidence="6 7">
    <name type="scientific">Duganella guangzhouensis</name>
    <dbReference type="NCBI Taxonomy" id="2666084"/>
    <lineage>
        <taxon>Bacteria</taxon>
        <taxon>Pseudomonadati</taxon>
        <taxon>Pseudomonadota</taxon>
        <taxon>Betaproteobacteria</taxon>
        <taxon>Burkholderiales</taxon>
        <taxon>Oxalobacteraceae</taxon>
        <taxon>Telluria group</taxon>
        <taxon>Duganella</taxon>
    </lineage>
</organism>
<dbReference type="InterPro" id="IPR036962">
    <property type="entry name" value="Glyco_hydro_3_N_sf"/>
</dbReference>
<dbReference type="EMBL" id="WKJK01000020">
    <property type="protein sequence ID" value="MRW93918.1"/>
    <property type="molecule type" value="Genomic_DNA"/>
</dbReference>
<dbReference type="Gene3D" id="3.20.20.300">
    <property type="entry name" value="Glycoside hydrolase, family 3, N-terminal domain"/>
    <property type="match status" value="1"/>
</dbReference>
<dbReference type="Gene3D" id="2.60.40.10">
    <property type="entry name" value="Immunoglobulins"/>
    <property type="match status" value="1"/>
</dbReference>
<protein>
    <submittedName>
        <fullName evidence="6">Glycoside hydrolase family 3 protein</fullName>
    </submittedName>
</protein>
<sequence>MKTTKTLCCIAVATLFSSLTAHAADDAAAEAARLTAQMTLQEKASLLLNTSAPIERLGIPAYQWWNEALHGVVGDSHATNYPEPIGLAATFNAPLLGQVADAIGTEIVSIRQRKLARGGRQDMGAGLNAWAPNINIFRDPRWGRGQETYGEDPYLTGTLAVAYVRGIQGPDPDHPRVIATPKHFAVHSGPETSRHRDNVDVSLHDLRDTYLPAFRAAVVDGQAGSVMCAYNSINGQPACANSFLLEQTLRKDWGFKGVVVSDCDAVSDIYQHHRYTADAASASAAAIRAGMDNECSVDGYFDRNSFGRPDNYVQAVQRGDLSAEALDRAVRRTLEARLRVGDLQARAPADDTVGSAAHRALTLRAAEQSMVLLKNDGILPLSSRKLRIAVIGPQANGHRLLRGNYSERETWSLPSAYEAIRQQFPQAEVELVAAGPSITDGDPIPSRVLRSEDDQTGLTARYLPFLLATLPAPHSIGEKMGQLKDRQLASAPTTTRVEPAVSEAMLGPHPLLPDGGLCVWSGFLVPEVTGEYRIGMRGTMSSVELDGKPLADTGHDPLPAPVPNLKSVHLQAGQRYPIKVTSMVNGVQLSELVWQRVSATPEADAVAAAQRADVVVAVTGISSDLEGEESSLDIPGFKHGDRTTLDLPTDQSELLAAVRTTGKPLVVVNMSGSAVNLDWAKQHANAIVQAWYPGEAGGTAIARVLSGAVNPGGRLPVTFYRDVSQLPALSDYRMQGRTYRYFSGTPVYPFGYGLSYTRFAYGAVSVKTAGDGGITVSAEVSNTGQRDGDEVAQVYLKFPTLSGAPRIALRGYQRVSLQPGEHRRLTFSLSPRDLSSVSDNGTVRIAQGDYEVIVGGGQPGSGLPTRSAHHKIAKATVLPN</sequence>
<gene>
    <name evidence="6" type="ORF">GJ699_28395</name>
</gene>
<evidence type="ECO:0000256" key="1">
    <source>
        <dbReference type="ARBA" id="ARBA00005336"/>
    </source>
</evidence>
<feature type="chain" id="PRO_5026291678" evidence="4">
    <location>
        <begin position="24"/>
        <end position="880"/>
    </location>
</feature>
<evidence type="ECO:0000256" key="4">
    <source>
        <dbReference type="SAM" id="SignalP"/>
    </source>
</evidence>
<dbReference type="InterPro" id="IPR001764">
    <property type="entry name" value="Glyco_hydro_3_N"/>
</dbReference>
<keyword evidence="7" id="KW-1185">Reference proteome</keyword>
<dbReference type="Pfam" id="PF07691">
    <property type="entry name" value="PA14"/>
    <property type="match status" value="1"/>
</dbReference>
<evidence type="ECO:0000313" key="6">
    <source>
        <dbReference type="EMBL" id="MRW93918.1"/>
    </source>
</evidence>
<dbReference type="PANTHER" id="PTHR42721:SF3">
    <property type="entry name" value="BETA-D-XYLOSIDASE 5-RELATED"/>
    <property type="match status" value="1"/>
</dbReference>
<dbReference type="InterPro" id="IPR013783">
    <property type="entry name" value="Ig-like_fold"/>
</dbReference>